<dbReference type="Pfam" id="PF02567">
    <property type="entry name" value="PhzC-PhzF"/>
    <property type="match status" value="1"/>
</dbReference>
<organism evidence="2 3">
    <name type="scientific">Paraburkholderia caffeinilytica</name>
    <dbReference type="NCBI Taxonomy" id="1761016"/>
    <lineage>
        <taxon>Bacteria</taxon>
        <taxon>Pseudomonadati</taxon>
        <taxon>Pseudomonadota</taxon>
        <taxon>Betaproteobacteria</taxon>
        <taxon>Burkholderiales</taxon>
        <taxon>Burkholderiaceae</taxon>
        <taxon>Paraburkholderia</taxon>
    </lineage>
</organism>
<comment type="similarity">
    <text evidence="1">Belongs to the PhzF family.</text>
</comment>
<proteinExistence type="inferred from homology"/>
<evidence type="ECO:0000313" key="3">
    <source>
        <dbReference type="Proteomes" id="UP000602004"/>
    </source>
</evidence>
<dbReference type="EMBL" id="BMHL01000001">
    <property type="protein sequence ID" value="GGC24628.1"/>
    <property type="molecule type" value="Genomic_DNA"/>
</dbReference>
<dbReference type="SUPFAM" id="SSF54506">
    <property type="entry name" value="Diaminopimelate epimerase-like"/>
    <property type="match status" value="1"/>
</dbReference>
<dbReference type="RefSeq" id="WP_115780114.1">
    <property type="nucleotide sequence ID" value="NZ_BMHL01000001.1"/>
</dbReference>
<reference evidence="3" key="1">
    <citation type="journal article" date="2019" name="Int. J. Syst. Evol. Microbiol.">
        <title>The Global Catalogue of Microorganisms (GCM) 10K type strain sequencing project: providing services to taxonomists for standard genome sequencing and annotation.</title>
        <authorList>
            <consortium name="The Broad Institute Genomics Platform"/>
            <consortium name="The Broad Institute Genome Sequencing Center for Infectious Disease"/>
            <person name="Wu L."/>
            <person name="Ma J."/>
        </authorList>
    </citation>
    <scope>NUCLEOTIDE SEQUENCE [LARGE SCALE GENOMIC DNA]</scope>
    <source>
        <strain evidence="3">CGMCC 1.15103</strain>
    </source>
</reference>
<dbReference type="InterPro" id="IPR003719">
    <property type="entry name" value="Phenazine_PhzF-like"/>
</dbReference>
<dbReference type="PANTHER" id="PTHR13774:SF32">
    <property type="entry name" value="ANTISENSE-ENHANCING SEQUENCE 1"/>
    <property type="match status" value="1"/>
</dbReference>
<dbReference type="PANTHER" id="PTHR13774">
    <property type="entry name" value="PHENAZINE BIOSYNTHESIS PROTEIN"/>
    <property type="match status" value="1"/>
</dbReference>
<comment type="caution">
    <text evidence="2">The sequence shown here is derived from an EMBL/GenBank/DDBJ whole genome shotgun (WGS) entry which is preliminary data.</text>
</comment>
<dbReference type="PIRSF" id="PIRSF016184">
    <property type="entry name" value="PhzC_PhzF"/>
    <property type="match status" value="1"/>
</dbReference>
<protein>
    <submittedName>
        <fullName evidence="2">Phenazine biosynthesis protein PhzF</fullName>
    </submittedName>
</protein>
<evidence type="ECO:0000256" key="1">
    <source>
        <dbReference type="ARBA" id="ARBA00008270"/>
    </source>
</evidence>
<dbReference type="Gene3D" id="3.10.310.10">
    <property type="entry name" value="Diaminopimelate Epimerase, Chain A, domain 1"/>
    <property type="match status" value="2"/>
</dbReference>
<dbReference type="NCBIfam" id="TIGR00654">
    <property type="entry name" value="PhzF_family"/>
    <property type="match status" value="1"/>
</dbReference>
<dbReference type="Proteomes" id="UP000602004">
    <property type="component" value="Unassembled WGS sequence"/>
</dbReference>
<accession>A0ABQ1LHM9</accession>
<gene>
    <name evidence="2" type="ORF">GCM10011400_08780</name>
</gene>
<keyword evidence="3" id="KW-1185">Reference proteome</keyword>
<evidence type="ECO:0000313" key="2">
    <source>
        <dbReference type="EMBL" id="GGC24628.1"/>
    </source>
</evidence>
<sequence length="292" mass="30775">MKRSYKVVDVFTSRPLLGNPVAVVMDAEGLTTEAMQAVASWTNLSETTFVLPTTTAGADYRLRIFTPRSELPFAGHPTLGSAHAVLEAGRVTPRESGRLIQQCGIGLVELAIEERSAERQLAFSLPPAKLEPLLAADMAELERILGCKVGLRTAPGIVNVGAIWIVVQLSDAAAVLDLRPDFVRLAELERRLGVTGVTAFGTREPGGDAAIEVRTFAPSCGVEEDPVCGSGNGSVAVFQWRRGLLPPGGTDYVAAQGRCVGRDGQVKVSVDANGHVRVGGSCVTSVEGSLTL</sequence>
<name>A0ABQ1LHM9_9BURK</name>